<evidence type="ECO:0000256" key="1">
    <source>
        <dbReference type="ARBA" id="ARBA00023002"/>
    </source>
</evidence>
<sequence length="590" mass="64576">MGSKNSTAAAEPLQSASDKLLEDFDLSAPRAAVVGAGLVGVHAAYELAKLGFKVTVFDNHSEVGLGSSTRHAWPVFGIGSRTPVMWDIPLRRDLFWGVLPFGVPDIHSKDYAYISFFSSAIHRWMYTRSFGGQAASESNRRAVLQWGQDLSAASVEKVNKMCKQYPALARCVQPLESVVQVPQLESGGANLISNNHSSSFPASPTPLLVDPVRWTQTLAKICHEQLGVVFRLNTPVRSISATFRNTRELVLDVRYVERATEETARDVKAERFDVYVLANGSEVHSLTKSNANIPVIDLRGYGVTMSPSSDLFEKGVRAITGAANSVPNVTSFFADILPRSSICAFPSFSSPGDVVLSGLYSFDTFSKASPTVQWVTDALSAAVRVHLRRELEPSQPSTAASLVTPFTFSRCVSPDGLPIISNAGRMFNCFVCTALGDHQADWGPAAAEKLAKIVGDVGKVEKIVTSTVEDVTTNPFSLSRFPKLYPPQVLEVPFAGVDAYENEFIAKAQPQFDKFYRLLNDIARSDGCPEFFRTFVFQYCYERIENADDEPANAPENILLLPKVITRAGKYPEDRGSDTTNPILLRTPDP</sequence>
<dbReference type="PANTHER" id="PTHR13847:SF287">
    <property type="entry name" value="FAD-DEPENDENT OXIDOREDUCTASE DOMAIN-CONTAINING PROTEIN 1"/>
    <property type="match status" value="1"/>
</dbReference>
<dbReference type="Pfam" id="PF01266">
    <property type="entry name" value="DAO"/>
    <property type="match status" value="1"/>
</dbReference>
<keyword evidence="7" id="KW-1185">Reference proteome</keyword>
<dbReference type="PANTHER" id="PTHR13847">
    <property type="entry name" value="SARCOSINE DEHYDROGENASE-RELATED"/>
    <property type="match status" value="1"/>
</dbReference>
<evidence type="ECO:0000256" key="3">
    <source>
        <dbReference type="ARBA" id="ARBA00046185"/>
    </source>
</evidence>
<dbReference type="Gene3D" id="3.30.9.10">
    <property type="entry name" value="D-Amino Acid Oxidase, subunit A, domain 2"/>
    <property type="match status" value="1"/>
</dbReference>
<evidence type="ECO:0000313" key="6">
    <source>
        <dbReference type="EMBL" id="CUG05087.1"/>
    </source>
</evidence>
<proteinExistence type="predicted"/>
<dbReference type="GO" id="GO:0005737">
    <property type="term" value="C:cytoplasm"/>
    <property type="evidence" value="ECO:0007669"/>
    <property type="project" value="TreeGrafter"/>
</dbReference>
<dbReference type="VEuPathDB" id="TriTrypDB:BSAL_70760"/>
<dbReference type="GO" id="GO:0016491">
    <property type="term" value="F:oxidoreductase activity"/>
    <property type="evidence" value="ECO:0007669"/>
    <property type="project" value="UniProtKB-KW"/>
</dbReference>
<feature type="domain" description="FAD dependent oxidoreductase" evidence="5">
    <location>
        <begin position="31"/>
        <end position="452"/>
    </location>
</feature>
<evidence type="ECO:0000259" key="5">
    <source>
        <dbReference type="Pfam" id="PF01266"/>
    </source>
</evidence>
<comment type="function">
    <text evidence="3">Required for the assembly of the mitochondrial membrane respiratory chain NADH dehydrogenase (Complex I). Involved in mid-late stages of complex I assembly.</text>
</comment>
<dbReference type="InterPro" id="IPR036188">
    <property type="entry name" value="FAD/NAD-bd_sf"/>
</dbReference>
<dbReference type="AlphaFoldDB" id="A0A0S4IXS1"/>
<dbReference type="OMA" id="CPDLIAR"/>
<reference evidence="7" key="1">
    <citation type="submission" date="2015-09" db="EMBL/GenBank/DDBJ databases">
        <authorList>
            <consortium name="Pathogen Informatics"/>
        </authorList>
    </citation>
    <scope>NUCLEOTIDE SEQUENCE [LARGE SCALE GENOMIC DNA]</scope>
    <source>
        <strain evidence="7">Lake Konstanz</strain>
    </source>
</reference>
<dbReference type="SUPFAM" id="SSF51971">
    <property type="entry name" value="Nucleotide-binding domain"/>
    <property type="match status" value="1"/>
</dbReference>
<dbReference type="Proteomes" id="UP000051952">
    <property type="component" value="Unassembled WGS sequence"/>
</dbReference>
<evidence type="ECO:0000256" key="4">
    <source>
        <dbReference type="SAM" id="MobiDB-lite"/>
    </source>
</evidence>
<accession>A0A0S4IXS1</accession>
<evidence type="ECO:0000313" key="7">
    <source>
        <dbReference type="Proteomes" id="UP000051952"/>
    </source>
</evidence>
<feature type="region of interest" description="Disordered" evidence="4">
    <location>
        <begin position="570"/>
        <end position="590"/>
    </location>
</feature>
<keyword evidence="1" id="KW-0560">Oxidoreductase</keyword>
<gene>
    <name evidence="6" type="ORF">BSAL_70760</name>
</gene>
<dbReference type="EMBL" id="CYKH01000531">
    <property type="protein sequence ID" value="CUG05087.1"/>
    <property type="molecule type" value="Genomic_DNA"/>
</dbReference>
<evidence type="ECO:0000256" key="2">
    <source>
        <dbReference type="ARBA" id="ARBA00039785"/>
    </source>
</evidence>
<organism evidence="6 7">
    <name type="scientific">Bodo saltans</name>
    <name type="common">Flagellated protozoan</name>
    <dbReference type="NCBI Taxonomy" id="75058"/>
    <lineage>
        <taxon>Eukaryota</taxon>
        <taxon>Discoba</taxon>
        <taxon>Euglenozoa</taxon>
        <taxon>Kinetoplastea</taxon>
        <taxon>Metakinetoplastina</taxon>
        <taxon>Eubodonida</taxon>
        <taxon>Bodonidae</taxon>
        <taxon>Bodo</taxon>
    </lineage>
</organism>
<dbReference type="Gene3D" id="3.50.50.60">
    <property type="entry name" value="FAD/NAD(P)-binding domain"/>
    <property type="match status" value="2"/>
</dbReference>
<dbReference type="OrthoDB" id="7777654at2759"/>
<name>A0A0S4IXS1_BODSA</name>
<dbReference type="InterPro" id="IPR006076">
    <property type="entry name" value="FAD-dep_OxRdtase"/>
</dbReference>
<protein>
    <recommendedName>
        <fullName evidence="2">FAD-dependent oxidoreductase domain-containing protein 1</fullName>
    </recommendedName>
</protein>